<evidence type="ECO:0000256" key="2">
    <source>
        <dbReference type="ARBA" id="ARBA00022448"/>
    </source>
</evidence>
<dbReference type="CDD" id="cd06173">
    <property type="entry name" value="MFS_MefA_like"/>
    <property type="match status" value="1"/>
</dbReference>
<dbReference type="EMBL" id="JACHMC010000001">
    <property type="protein sequence ID" value="MBB4882097.1"/>
    <property type="molecule type" value="Genomic_DNA"/>
</dbReference>
<evidence type="ECO:0000256" key="1">
    <source>
        <dbReference type="ARBA" id="ARBA00004429"/>
    </source>
</evidence>
<proteinExistence type="predicted"/>
<gene>
    <name evidence="7" type="ORF">BJ976_000448</name>
</gene>
<keyword evidence="3" id="KW-1003">Cell membrane</keyword>
<dbReference type="SUPFAM" id="SSF103473">
    <property type="entry name" value="MFS general substrate transporter"/>
    <property type="match status" value="1"/>
</dbReference>
<keyword evidence="5" id="KW-1133">Transmembrane helix</keyword>
<keyword evidence="4" id="KW-0812">Transmembrane</keyword>
<dbReference type="Proteomes" id="UP000560081">
    <property type="component" value="Unassembled WGS sequence"/>
</dbReference>
<evidence type="ECO:0000313" key="7">
    <source>
        <dbReference type="EMBL" id="MBB4882097.1"/>
    </source>
</evidence>
<protein>
    <submittedName>
        <fullName evidence="7">ENTS family enterobactin (Siderophore) exporter</fullName>
    </submittedName>
</protein>
<dbReference type="PANTHER" id="PTHR23513:SF9">
    <property type="entry name" value="ENTEROBACTIN EXPORTER ENTS"/>
    <property type="match status" value="1"/>
</dbReference>
<comment type="subcellular location">
    <subcellularLocation>
        <location evidence="1">Cell inner membrane</location>
        <topology evidence="1">Multi-pass membrane protein</topology>
    </subcellularLocation>
</comment>
<keyword evidence="6" id="KW-0472">Membrane</keyword>
<dbReference type="PANTHER" id="PTHR23513">
    <property type="entry name" value="INTEGRAL MEMBRANE EFFLUX PROTEIN-RELATED"/>
    <property type="match status" value="1"/>
</dbReference>
<organism evidence="7 8">
    <name type="scientific">Micrococcus flavus</name>
    <dbReference type="NCBI Taxonomy" id="384602"/>
    <lineage>
        <taxon>Bacteria</taxon>
        <taxon>Bacillati</taxon>
        <taxon>Actinomycetota</taxon>
        <taxon>Actinomycetes</taxon>
        <taxon>Micrococcales</taxon>
        <taxon>Micrococcaceae</taxon>
        <taxon>Micrococcus</taxon>
    </lineage>
</organism>
<evidence type="ECO:0000313" key="8">
    <source>
        <dbReference type="Proteomes" id="UP000560081"/>
    </source>
</evidence>
<comment type="caution">
    <text evidence="7">The sequence shown here is derived from an EMBL/GenBank/DDBJ whole genome shotgun (WGS) entry which is preliminary data.</text>
</comment>
<dbReference type="AlphaFoldDB" id="A0A4Y8X5F3"/>
<keyword evidence="8" id="KW-1185">Reference proteome</keyword>
<dbReference type="InterPro" id="IPR036259">
    <property type="entry name" value="MFS_trans_sf"/>
</dbReference>
<dbReference type="RefSeq" id="WP_135028862.1">
    <property type="nucleotide sequence ID" value="NZ_BMLA01000006.1"/>
</dbReference>
<dbReference type="GO" id="GO:0005886">
    <property type="term" value="C:plasma membrane"/>
    <property type="evidence" value="ECO:0007669"/>
    <property type="project" value="UniProtKB-SubCell"/>
</dbReference>
<dbReference type="Pfam" id="PF05977">
    <property type="entry name" value="MFS_3"/>
    <property type="match status" value="1"/>
</dbReference>
<sequence length="431" mass="43798">MARLLIDLTPLRRSPEFRRLWLGNVLASVGTQLTLVAVSLEVFALTGSSFAVGLLGLAALVPLVVAGLYGGAVADRYDRRRVALASSTVMWLTVGGIAAHAWAGIESVALLYALTALHSAASGINQPTRGAIIPALVGPALLPAANALAMLTFSVAMMVGPVLGGVLVASVGYAWTYSIDVVTFLAALYALWRLPALPPGAGDGAPAPTGRVGLASVVEGLRFLATRPNLRMTFVADIVAMATAFPRALLPAVGGPILDGGESAVGLLLAGMAAGSFLAGLFSGSFTRLHAHGWGVAVAIGVWGASVAAFGGVVWWASTLPDGDPRLALALAVGIGCLMVGGAADSVSGVFRSTILQSATPDRLRGRLQGVFIVVVAGGPRVGEMVTGSASLVLGEGLTLVVGGALCVVGVVLLMSRHPDFLRYDARSPTP</sequence>
<evidence type="ECO:0000256" key="3">
    <source>
        <dbReference type="ARBA" id="ARBA00022475"/>
    </source>
</evidence>
<dbReference type="InterPro" id="IPR010290">
    <property type="entry name" value="TM_effector"/>
</dbReference>
<evidence type="ECO:0000256" key="4">
    <source>
        <dbReference type="ARBA" id="ARBA00022692"/>
    </source>
</evidence>
<evidence type="ECO:0000256" key="6">
    <source>
        <dbReference type="ARBA" id="ARBA00023136"/>
    </source>
</evidence>
<dbReference type="OrthoDB" id="5494559at2"/>
<name>A0A4Y8X5F3_9MICC</name>
<evidence type="ECO:0000256" key="5">
    <source>
        <dbReference type="ARBA" id="ARBA00022989"/>
    </source>
</evidence>
<keyword evidence="2" id="KW-0813">Transport</keyword>
<accession>A0A4Y8X5F3</accession>
<reference evidence="7 8" key="1">
    <citation type="submission" date="2020-08" db="EMBL/GenBank/DDBJ databases">
        <title>Sequencing the genomes of 1000 actinobacteria strains.</title>
        <authorList>
            <person name="Klenk H.-P."/>
        </authorList>
    </citation>
    <scope>NUCLEOTIDE SEQUENCE [LARGE SCALE GENOMIC DNA]</scope>
    <source>
        <strain evidence="7 8">DSM 19079</strain>
    </source>
</reference>
<dbReference type="Gene3D" id="1.20.1250.20">
    <property type="entry name" value="MFS general substrate transporter like domains"/>
    <property type="match status" value="1"/>
</dbReference>